<reference evidence="2" key="1">
    <citation type="submission" date="2019-03" db="EMBL/GenBank/DDBJ databases">
        <title>Lake Tanganyika Metagenome-Assembled Genomes (MAGs).</title>
        <authorList>
            <person name="Tran P."/>
        </authorList>
    </citation>
    <scope>NUCLEOTIDE SEQUENCE</scope>
    <source>
        <strain evidence="2">M_DeepCast_400m_m2_100</strain>
    </source>
</reference>
<dbReference type="Proteomes" id="UP000748308">
    <property type="component" value="Unassembled WGS sequence"/>
</dbReference>
<evidence type="ECO:0000313" key="3">
    <source>
        <dbReference type="Proteomes" id="UP000748308"/>
    </source>
</evidence>
<feature type="non-terminal residue" evidence="2">
    <location>
        <position position="252"/>
    </location>
</feature>
<name>A0A937XEJ2_UNCEI</name>
<feature type="chain" id="PRO_5037611982" description="Heparinase" evidence="1">
    <location>
        <begin position="27"/>
        <end position="252"/>
    </location>
</feature>
<accession>A0A937XEJ2</accession>
<dbReference type="SUPFAM" id="SSF48230">
    <property type="entry name" value="Chondroitin AC/alginate lyase"/>
    <property type="match status" value="1"/>
</dbReference>
<dbReference type="AlphaFoldDB" id="A0A937XEJ2"/>
<dbReference type="Gene3D" id="1.50.10.100">
    <property type="entry name" value="Chondroitin AC/alginate lyase"/>
    <property type="match status" value="1"/>
</dbReference>
<dbReference type="EMBL" id="VGIY01000587">
    <property type="protein sequence ID" value="MBM3319001.1"/>
    <property type="molecule type" value="Genomic_DNA"/>
</dbReference>
<evidence type="ECO:0000256" key="1">
    <source>
        <dbReference type="SAM" id="SignalP"/>
    </source>
</evidence>
<organism evidence="2 3">
    <name type="scientific">Eiseniibacteriota bacterium</name>
    <dbReference type="NCBI Taxonomy" id="2212470"/>
    <lineage>
        <taxon>Bacteria</taxon>
        <taxon>Candidatus Eiseniibacteriota</taxon>
    </lineage>
</organism>
<dbReference type="InterPro" id="IPR008929">
    <property type="entry name" value="Chondroitin_lyas"/>
</dbReference>
<proteinExistence type="predicted"/>
<gene>
    <name evidence="2" type="ORF">FJY75_14235</name>
</gene>
<keyword evidence="1" id="KW-0732">Signal</keyword>
<feature type="signal peptide" evidence="1">
    <location>
        <begin position="1"/>
        <end position="26"/>
    </location>
</feature>
<sequence length="252" mass="28598">MKWPPNTALLAAALLLLGAAHSPARAQVLNLPPHPRLIVGGTPANPTRLQELRAQVDETGAPQQWSERKKALVLAFRSLRAGAWLWQGRNLETEWGELPLRQDGQYRCIATLALTDLLMKDKGSLYPEYAEDRIYARKANAFLHWWRDHDFHNWGQNPDLSAGNRILGHAELLAGHALFYDWCYDYLSVEERAYHARAIYHLMTDENRLYLHANGDWRNGWFDNNHLGVIFGAVGLAALALDQSDPIFNQTA</sequence>
<evidence type="ECO:0008006" key="4">
    <source>
        <dbReference type="Google" id="ProtNLM"/>
    </source>
</evidence>
<evidence type="ECO:0000313" key="2">
    <source>
        <dbReference type="EMBL" id="MBM3319001.1"/>
    </source>
</evidence>
<protein>
    <recommendedName>
        <fullName evidence="4">Heparinase</fullName>
    </recommendedName>
</protein>
<comment type="caution">
    <text evidence="2">The sequence shown here is derived from an EMBL/GenBank/DDBJ whole genome shotgun (WGS) entry which is preliminary data.</text>
</comment>